<protein>
    <recommendedName>
        <fullName evidence="3">Terminase large subunit</fullName>
    </recommendedName>
</protein>
<sequence>MNHRISDDEYYSEMIHYLGIGVVSPEAIALENEGWQTWLKTLAPRSFSAPFSKEHIQFWDHFWSILMRRRRGETIPPEERDIIMPFSRGYGKSTNAEFAAIAEGCILGKGLCLYLSDSQLLAEEHLFSIKAIIETPVFAKYYPAMSRPKMLKGGTQARFTQDAIICENGWAVVARGLTANVRGGRVGTDRFSLVVLDDIDNLTDSLAVIEKKKRIISRTVFPAMSKDGVSILAQNLITKNSIASQILDGRTDILSRRTVIGGGAVKAFSSLELEPEQLPDGKTRWQIKHCVPTWAYFNLEDARAFLAKSGKEAFLAEYQHEFDDRRGKCISNYDPEAQVITWSEFQRVFKVRYIPEHWRAVCGVDIGYSDGQHPHYSAWMFLAVAAQNSPLPGAQFVYRSKVFQHKSIDDQAIEVWRDLLPSSEREFAEYVADFSEFPALQEHFGVPEIASNGLIQSFQMSHERTGEMLTLRTRYGLPFAKFKHWKAHDGIAQWNTLSLADRTKPNPFKIDQIEEDGKYEIGRPGLYYIVDDDQYGDPRDERGLKTFLRQLENWNYVPVEITKTGLTEEKPSKVDDDTLDALKALLQYIYLEPTPLTEQEQVFERMPEVLKEAATPDARQQRGYWLQQEEKRIRIEKERQARSNVMALGDALDNFDRMRGR</sequence>
<proteinExistence type="predicted"/>
<dbReference type="Gene3D" id="3.40.50.300">
    <property type="entry name" value="P-loop containing nucleotide triphosphate hydrolases"/>
    <property type="match status" value="1"/>
</dbReference>
<evidence type="ECO:0008006" key="3">
    <source>
        <dbReference type="Google" id="ProtNLM"/>
    </source>
</evidence>
<organism evidence="1 2">
    <name type="scientific">Geitlerinema calcuttense NRMC-F 0142</name>
    <dbReference type="NCBI Taxonomy" id="2922238"/>
    <lineage>
        <taxon>Bacteria</taxon>
        <taxon>Bacillati</taxon>
        <taxon>Cyanobacteriota</taxon>
        <taxon>Cyanophyceae</taxon>
        <taxon>Geitlerinematales</taxon>
        <taxon>Geitlerinemataceae</taxon>
        <taxon>Geitlerinema</taxon>
    </lineage>
</organism>
<evidence type="ECO:0000313" key="2">
    <source>
        <dbReference type="Proteomes" id="UP001230986"/>
    </source>
</evidence>
<comment type="caution">
    <text evidence="1">The sequence shown here is derived from an EMBL/GenBank/DDBJ whole genome shotgun (WGS) entry which is preliminary data.</text>
</comment>
<accession>A0ABT7LUY7</accession>
<dbReference type="InterPro" id="IPR027417">
    <property type="entry name" value="P-loop_NTPase"/>
</dbReference>
<gene>
    <name evidence="1" type="ORF">QQ055_00060</name>
</gene>
<reference evidence="1 2" key="1">
    <citation type="submission" date="2023-06" db="EMBL/GenBank/DDBJ databases">
        <title>Whole genome sequence of Oscillatoria calcuttensis NRMC-F 0142.</title>
        <authorList>
            <person name="Shakena Fathima T."/>
            <person name="Muralitharan G."/>
            <person name="Thajuddin N."/>
        </authorList>
    </citation>
    <scope>NUCLEOTIDE SEQUENCE [LARGE SCALE GENOMIC DNA]</scope>
    <source>
        <strain evidence="1 2">NRMC-F 0142</strain>
    </source>
</reference>
<keyword evidence="2" id="KW-1185">Reference proteome</keyword>
<evidence type="ECO:0000313" key="1">
    <source>
        <dbReference type="EMBL" id="MDL5055881.1"/>
    </source>
</evidence>
<name>A0ABT7LUY7_9CYAN</name>
<dbReference type="EMBL" id="JASVEJ010000001">
    <property type="protein sequence ID" value="MDL5055881.1"/>
    <property type="molecule type" value="Genomic_DNA"/>
</dbReference>
<dbReference type="RefSeq" id="WP_286003990.1">
    <property type="nucleotide sequence ID" value="NZ_JASVEJ010000001.1"/>
</dbReference>
<dbReference type="Proteomes" id="UP001230986">
    <property type="component" value="Unassembled WGS sequence"/>
</dbReference>